<evidence type="ECO:0000313" key="2">
    <source>
        <dbReference type="Proteomes" id="UP000324800"/>
    </source>
</evidence>
<proteinExistence type="predicted"/>
<feature type="non-terminal residue" evidence="1">
    <location>
        <position position="1"/>
    </location>
</feature>
<organism evidence="1 2">
    <name type="scientific">Streblomastix strix</name>
    <dbReference type="NCBI Taxonomy" id="222440"/>
    <lineage>
        <taxon>Eukaryota</taxon>
        <taxon>Metamonada</taxon>
        <taxon>Preaxostyla</taxon>
        <taxon>Oxymonadida</taxon>
        <taxon>Streblomastigidae</taxon>
        <taxon>Streblomastix</taxon>
    </lineage>
</organism>
<dbReference type="EMBL" id="SNRW01046315">
    <property type="protein sequence ID" value="KAA6318244.1"/>
    <property type="molecule type" value="Genomic_DNA"/>
</dbReference>
<sequence length="214" mass="23508">FEKITRTGDNQKGGVIEGYLGSNNGQLRVSSTFKDCKVSNTDGYGGAIYIKISDDLLNMFDLSGTSYSGCDGKYGKSLFIEAYNLRTAVPIHTESSLTKTKIGAESDEYEKANLYNLMGYDGTDTSLAIPLYYVYTDINSQVYHVENADGTFNGNDNQFCGHLQWPCLTISHSILRSGDSIIKQIGIVDGFKLIDLITINQDGEEVQISNSLTE</sequence>
<protein>
    <submittedName>
        <fullName evidence="1">Uncharacterized protein</fullName>
    </submittedName>
</protein>
<dbReference type="OrthoDB" id="10646286at2759"/>
<comment type="caution">
    <text evidence="1">The sequence shown here is derived from an EMBL/GenBank/DDBJ whole genome shotgun (WGS) entry which is preliminary data.</text>
</comment>
<evidence type="ECO:0000313" key="1">
    <source>
        <dbReference type="EMBL" id="KAA6318244.1"/>
    </source>
</evidence>
<accession>A0A5J4QBB8</accession>
<feature type="non-terminal residue" evidence="1">
    <location>
        <position position="214"/>
    </location>
</feature>
<reference evidence="1 2" key="1">
    <citation type="submission" date="2019-03" db="EMBL/GenBank/DDBJ databases">
        <title>Single cell metagenomics reveals metabolic interactions within the superorganism composed of flagellate Streblomastix strix and complex community of Bacteroidetes bacteria on its surface.</title>
        <authorList>
            <person name="Treitli S.C."/>
            <person name="Kolisko M."/>
            <person name="Husnik F."/>
            <person name="Keeling P."/>
            <person name="Hampl V."/>
        </authorList>
    </citation>
    <scope>NUCLEOTIDE SEQUENCE [LARGE SCALE GENOMIC DNA]</scope>
    <source>
        <strain evidence="1">ST1C</strain>
    </source>
</reference>
<dbReference type="AlphaFoldDB" id="A0A5J4QBB8"/>
<name>A0A5J4QBB8_9EUKA</name>
<dbReference type="Proteomes" id="UP000324800">
    <property type="component" value="Unassembled WGS sequence"/>
</dbReference>
<gene>
    <name evidence="1" type="ORF">EZS28_054972</name>
</gene>